<organism evidence="1 2">
    <name type="scientific">Roseburia zhanii</name>
    <dbReference type="NCBI Taxonomy" id="2763064"/>
    <lineage>
        <taxon>Bacteria</taxon>
        <taxon>Bacillati</taxon>
        <taxon>Bacillota</taxon>
        <taxon>Clostridia</taxon>
        <taxon>Lachnospirales</taxon>
        <taxon>Lachnospiraceae</taxon>
        <taxon>Roseburia</taxon>
    </lineage>
</organism>
<dbReference type="RefSeq" id="WP_186867487.1">
    <property type="nucleotide sequence ID" value="NZ_JACOPH010000011.1"/>
</dbReference>
<keyword evidence="2" id="KW-1185">Reference proteome</keyword>
<accession>A0A923LRU3</accession>
<sequence>MSKKTGEANVVMVKCGKHTCYDGEEKRFICSWCGGSGKVQAAEIFDISGGGF</sequence>
<proteinExistence type="predicted"/>
<gene>
    <name evidence="1" type="ORF">H8S17_11960</name>
</gene>
<dbReference type="Proteomes" id="UP000606720">
    <property type="component" value="Unassembled WGS sequence"/>
</dbReference>
<dbReference type="AlphaFoldDB" id="A0A923LRU3"/>
<comment type="caution">
    <text evidence="1">The sequence shown here is derived from an EMBL/GenBank/DDBJ whole genome shotgun (WGS) entry which is preliminary data.</text>
</comment>
<name>A0A923LRU3_9FIRM</name>
<evidence type="ECO:0000313" key="1">
    <source>
        <dbReference type="EMBL" id="MBC5714904.1"/>
    </source>
</evidence>
<evidence type="ECO:0000313" key="2">
    <source>
        <dbReference type="Proteomes" id="UP000606720"/>
    </source>
</evidence>
<protein>
    <submittedName>
        <fullName evidence="1">Uncharacterized protein</fullName>
    </submittedName>
</protein>
<dbReference type="EMBL" id="JACOPH010000011">
    <property type="protein sequence ID" value="MBC5714904.1"/>
    <property type="molecule type" value="Genomic_DNA"/>
</dbReference>
<reference evidence="1" key="1">
    <citation type="submission" date="2020-08" db="EMBL/GenBank/DDBJ databases">
        <title>Genome public.</title>
        <authorList>
            <person name="Liu C."/>
            <person name="Sun Q."/>
        </authorList>
    </citation>
    <scope>NUCLEOTIDE SEQUENCE</scope>
    <source>
        <strain evidence="1">BX1005</strain>
    </source>
</reference>